<keyword evidence="2" id="KW-0812">Transmembrane</keyword>
<feature type="region of interest" description="Disordered" evidence="1">
    <location>
        <begin position="288"/>
        <end position="310"/>
    </location>
</feature>
<dbReference type="AlphaFoldDB" id="A0A238YY60"/>
<protein>
    <recommendedName>
        <fullName evidence="5">Membrane domain of glycerophosphoryl diester phosphodiesterase</fullName>
    </recommendedName>
</protein>
<reference evidence="3 4" key="1">
    <citation type="submission" date="2017-06" db="EMBL/GenBank/DDBJ databases">
        <authorList>
            <person name="Kim H.J."/>
            <person name="Triplett B.A."/>
        </authorList>
    </citation>
    <scope>NUCLEOTIDE SEQUENCE [LARGE SCALE GENOMIC DNA]</scope>
    <source>
        <strain evidence="3 4">DSM 25597</strain>
    </source>
</reference>
<proteinExistence type="predicted"/>
<dbReference type="RefSeq" id="WP_089371190.1">
    <property type="nucleotide sequence ID" value="NZ_BMEP01000001.1"/>
</dbReference>
<evidence type="ECO:0000313" key="3">
    <source>
        <dbReference type="EMBL" id="SNR75932.1"/>
    </source>
</evidence>
<feature type="transmembrane region" description="Helical" evidence="2">
    <location>
        <begin position="80"/>
        <end position="106"/>
    </location>
</feature>
<organism evidence="3 4">
    <name type="scientific">Dokdonia pacifica</name>
    <dbReference type="NCBI Taxonomy" id="1627892"/>
    <lineage>
        <taxon>Bacteria</taxon>
        <taxon>Pseudomonadati</taxon>
        <taxon>Bacteroidota</taxon>
        <taxon>Flavobacteriia</taxon>
        <taxon>Flavobacteriales</taxon>
        <taxon>Flavobacteriaceae</taxon>
        <taxon>Dokdonia</taxon>
    </lineage>
</organism>
<keyword evidence="2" id="KW-1133">Transmembrane helix</keyword>
<name>A0A238YY60_9FLAO</name>
<feature type="transmembrane region" description="Helical" evidence="2">
    <location>
        <begin position="154"/>
        <end position="170"/>
    </location>
</feature>
<accession>A0A238YY60</accession>
<evidence type="ECO:0000256" key="2">
    <source>
        <dbReference type="SAM" id="Phobius"/>
    </source>
</evidence>
<gene>
    <name evidence="3" type="ORF">SAMN06265376_102448</name>
</gene>
<dbReference type="OrthoDB" id="1049480at2"/>
<evidence type="ECO:0000256" key="1">
    <source>
        <dbReference type="SAM" id="MobiDB-lite"/>
    </source>
</evidence>
<feature type="transmembrane region" description="Helical" evidence="2">
    <location>
        <begin position="241"/>
        <end position="270"/>
    </location>
</feature>
<feature type="transmembrane region" description="Helical" evidence="2">
    <location>
        <begin position="37"/>
        <end position="56"/>
    </location>
</feature>
<dbReference type="Proteomes" id="UP000198379">
    <property type="component" value="Unassembled WGS sequence"/>
</dbReference>
<feature type="transmembrane region" description="Helical" evidence="2">
    <location>
        <begin position="191"/>
        <end position="221"/>
    </location>
</feature>
<evidence type="ECO:0008006" key="5">
    <source>
        <dbReference type="Google" id="ProtNLM"/>
    </source>
</evidence>
<keyword evidence="2" id="KW-0472">Membrane</keyword>
<dbReference type="EMBL" id="FZNY01000002">
    <property type="protein sequence ID" value="SNR75932.1"/>
    <property type="molecule type" value="Genomic_DNA"/>
</dbReference>
<sequence length="310" mass="35365">MIPTQNYIEFKRKREFGDIITDTFKFLRQNFKMIFKILAKTAGIPFVFFVVAQVYYNTLTFSTAFIQSSNAFGAFEVTSILVSAIFMYVFLFLYFSFLFTGVSCIIKSYIINNGVIKETEAIDNIRAKIGGTLLAGIAKFFILALGYIICFIPGIYFSVPLYLLFAVFIFENKNVSDALGRTFDLVKEEWWITFFTMFLIGLIWYVASFVASLPALIYVWFQTFTSIQEISYTEPDEMFDIVSVIITSISAAIQYIMYVIVPIGASFVYYNLNERKHQTGTLERINSIGASDEEEDDMTNGSSNGNFGRL</sequence>
<evidence type="ECO:0000313" key="4">
    <source>
        <dbReference type="Proteomes" id="UP000198379"/>
    </source>
</evidence>
<feature type="compositionally biased region" description="Polar residues" evidence="1">
    <location>
        <begin position="299"/>
        <end position="310"/>
    </location>
</feature>
<keyword evidence="4" id="KW-1185">Reference proteome</keyword>